<reference evidence="3 4" key="2">
    <citation type="submission" date="2018-11" db="EMBL/GenBank/DDBJ databases">
        <authorList>
            <consortium name="Pathogen Informatics"/>
        </authorList>
    </citation>
    <scope>NUCLEOTIDE SEQUENCE [LARGE SCALE GENOMIC DNA]</scope>
</reference>
<evidence type="ECO:0000256" key="1">
    <source>
        <dbReference type="SAM" id="MobiDB-lite"/>
    </source>
</evidence>
<reference evidence="5" key="1">
    <citation type="submission" date="2017-02" db="UniProtKB">
        <authorList>
            <consortium name="WormBaseParasite"/>
        </authorList>
    </citation>
    <scope>IDENTIFICATION</scope>
</reference>
<dbReference type="EMBL" id="UYSL01020921">
    <property type="protein sequence ID" value="VDL76614.1"/>
    <property type="molecule type" value="Genomic_DNA"/>
</dbReference>
<dbReference type="AlphaFoldDB" id="A0A0N4Y9M3"/>
<evidence type="ECO:0000313" key="5">
    <source>
        <dbReference type="WBParaSite" id="NBR_0001302401-mRNA-1"/>
    </source>
</evidence>
<dbReference type="OrthoDB" id="5791564at2759"/>
<keyword evidence="2" id="KW-0472">Membrane</keyword>
<feature type="compositionally biased region" description="Acidic residues" evidence="1">
    <location>
        <begin position="95"/>
        <end position="104"/>
    </location>
</feature>
<dbReference type="Proteomes" id="UP000271162">
    <property type="component" value="Unassembled WGS sequence"/>
</dbReference>
<gene>
    <name evidence="3" type="ORF">NBR_LOCUS13025</name>
</gene>
<feature type="compositionally biased region" description="Basic and acidic residues" evidence="1">
    <location>
        <begin position="105"/>
        <end position="114"/>
    </location>
</feature>
<keyword evidence="4" id="KW-1185">Reference proteome</keyword>
<evidence type="ECO:0000313" key="3">
    <source>
        <dbReference type="EMBL" id="VDL76614.1"/>
    </source>
</evidence>
<evidence type="ECO:0000313" key="4">
    <source>
        <dbReference type="Proteomes" id="UP000271162"/>
    </source>
</evidence>
<organism evidence="5">
    <name type="scientific">Nippostrongylus brasiliensis</name>
    <name type="common">Rat hookworm</name>
    <dbReference type="NCBI Taxonomy" id="27835"/>
    <lineage>
        <taxon>Eukaryota</taxon>
        <taxon>Metazoa</taxon>
        <taxon>Ecdysozoa</taxon>
        <taxon>Nematoda</taxon>
        <taxon>Chromadorea</taxon>
        <taxon>Rhabditida</taxon>
        <taxon>Rhabditina</taxon>
        <taxon>Rhabditomorpha</taxon>
        <taxon>Strongyloidea</taxon>
        <taxon>Heligmosomidae</taxon>
        <taxon>Nippostrongylus</taxon>
    </lineage>
</organism>
<sequence length="114" mass="12914">MHNTSAATYLAVILILVGLRLILPPVEAICKADDYCPYGWNVKRKANLDPTTCDPTAAVKCEKPYQCVHSHCGMSFCCVQEKRFKQWLEAKEIAEEMENDSDDSDERKSDTQEL</sequence>
<dbReference type="OMA" id="AEDYCPG"/>
<dbReference type="WBParaSite" id="NBR_0001302401-mRNA-1">
    <property type="protein sequence ID" value="NBR_0001302401-mRNA-1"/>
    <property type="gene ID" value="NBR_0001302401"/>
</dbReference>
<dbReference type="STRING" id="27835.A0A0N4Y9M3"/>
<name>A0A0N4Y9M3_NIPBR</name>
<protein>
    <submittedName>
        <fullName evidence="5">WAP domain-containing protein</fullName>
    </submittedName>
</protein>
<keyword evidence="2" id="KW-0812">Transmembrane</keyword>
<accession>A0A0N4Y9M3</accession>
<feature type="region of interest" description="Disordered" evidence="1">
    <location>
        <begin position="95"/>
        <end position="114"/>
    </location>
</feature>
<evidence type="ECO:0000256" key="2">
    <source>
        <dbReference type="SAM" id="Phobius"/>
    </source>
</evidence>
<keyword evidence="2" id="KW-1133">Transmembrane helix</keyword>
<feature type="transmembrane region" description="Helical" evidence="2">
    <location>
        <begin position="6"/>
        <end position="23"/>
    </location>
</feature>
<proteinExistence type="predicted"/>